<dbReference type="AlphaFoldDB" id="A0A023B756"/>
<organism evidence="2 3">
    <name type="scientific">Gregarina niphandrodes</name>
    <name type="common">Septate eugregarine</name>
    <dbReference type="NCBI Taxonomy" id="110365"/>
    <lineage>
        <taxon>Eukaryota</taxon>
        <taxon>Sar</taxon>
        <taxon>Alveolata</taxon>
        <taxon>Apicomplexa</taxon>
        <taxon>Conoidasida</taxon>
        <taxon>Gregarinasina</taxon>
        <taxon>Eugregarinorida</taxon>
        <taxon>Gregarinidae</taxon>
        <taxon>Gregarina</taxon>
    </lineage>
</organism>
<evidence type="ECO:0000313" key="3">
    <source>
        <dbReference type="Proteomes" id="UP000019763"/>
    </source>
</evidence>
<evidence type="ECO:0000313" key="2">
    <source>
        <dbReference type="EMBL" id="EZG66989.1"/>
    </source>
</evidence>
<proteinExistence type="predicted"/>
<feature type="region of interest" description="Disordered" evidence="1">
    <location>
        <begin position="261"/>
        <end position="299"/>
    </location>
</feature>
<protein>
    <recommendedName>
        <fullName evidence="4">Sas10/Utp3/C1D family protein</fullName>
    </recommendedName>
</protein>
<keyword evidence="3" id="KW-1185">Reference proteome</keyword>
<dbReference type="RefSeq" id="XP_011130376.1">
    <property type="nucleotide sequence ID" value="XM_011132074.1"/>
</dbReference>
<reference evidence="2" key="1">
    <citation type="submission" date="2013-12" db="EMBL/GenBank/DDBJ databases">
        <authorList>
            <person name="Omoto C.K."/>
            <person name="Sibley D."/>
            <person name="Venepally P."/>
            <person name="Hadjithomas M."/>
            <person name="Karamycheva S."/>
            <person name="Brunk B."/>
            <person name="Roos D."/>
            <person name="Caler E."/>
            <person name="Lorenzi H."/>
        </authorList>
    </citation>
    <scope>NUCLEOTIDE SEQUENCE</scope>
</reference>
<accession>A0A023B756</accession>
<feature type="compositionally biased region" description="Basic residues" evidence="1">
    <location>
        <begin position="277"/>
        <end position="299"/>
    </location>
</feature>
<dbReference type="Proteomes" id="UP000019763">
    <property type="component" value="Unassembled WGS sequence"/>
</dbReference>
<feature type="region of interest" description="Disordered" evidence="1">
    <location>
        <begin position="126"/>
        <end position="147"/>
    </location>
</feature>
<gene>
    <name evidence="2" type="ORF">GNI_072970</name>
</gene>
<comment type="caution">
    <text evidence="2">The sequence shown here is derived from an EMBL/GenBank/DDBJ whole genome shotgun (WGS) entry which is preliminary data.</text>
</comment>
<evidence type="ECO:0008006" key="4">
    <source>
        <dbReference type="Google" id="ProtNLM"/>
    </source>
</evidence>
<dbReference type="VEuPathDB" id="CryptoDB:GNI_072970"/>
<sequence>MDFPPQCLAGIKECQAEITNKVPLILEGVHTALTAWLANYASIVKGLAECEITDDIVVADVRLTAESLHSSVQFLLSRLGFEDPLSEVVKDARELVFMYQEFLSVYNKVKNNLKSEIHPEAFVRDDSKGRVPGAQPRLDNFEEDDENNDSGLYKAPRHFATQLGVDEDIELEKQQKDRERLKRSEFVKALTEQYTSMPRIIDDGTDDLDNRTRKALANYQTKETYALDNYSMLDRKDQKEYNELKKKQSLASKGSYLHDVVNFVNDKPPTHPDRNKTRAKKSKGKRSVKKSPGKKHKRS</sequence>
<dbReference type="GeneID" id="22912661"/>
<dbReference type="EMBL" id="AFNH02000548">
    <property type="protein sequence ID" value="EZG66989.1"/>
    <property type="molecule type" value="Genomic_DNA"/>
</dbReference>
<name>A0A023B756_GRENI</name>
<evidence type="ECO:0000256" key="1">
    <source>
        <dbReference type="SAM" id="MobiDB-lite"/>
    </source>
</evidence>